<feature type="region of interest" description="Disordered" evidence="1">
    <location>
        <begin position="14"/>
        <end position="34"/>
    </location>
</feature>
<gene>
    <name evidence="2" type="ORF">E2C01_016044</name>
</gene>
<evidence type="ECO:0000256" key="1">
    <source>
        <dbReference type="SAM" id="MobiDB-lite"/>
    </source>
</evidence>
<dbReference type="AlphaFoldDB" id="A0A5B7DNF0"/>
<keyword evidence="3" id="KW-1185">Reference proteome</keyword>
<dbReference type="Proteomes" id="UP000324222">
    <property type="component" value="Unassembled WGS sequence"/>
</dbReference>
<reference evidence="2 3" key="1">
    <citation type="submission" date="2019-05" db="EMBL/GenBank/DDBJ databases">
        <title>Another draft genome of Portunus trituberculatus and its Hox gene families provides insights of decapod evolution.</title>
        <authorList>
            <person name="Jeong J.-H."/>
            <person name="Song I."/>
            <person name="Kim S."/>
            <person name="Choi T."/>
            <person name="Kim D."/>
            <person name="Ryu S."/>
            <person name="Kim W."/>
        </authorList>
    </citation>
    <scope>NUCLEOTIDE SEQUENCE [LARGE SCALE GENOMIC DNA]</scope>
    <source>
        <tissue evidence="2">Muscle</tissue>
    </source>
</reference>
<proteinExistence type="predicted"/>
<protein>
    <submittedName>
        <fullName evidence="2">Uncharacterized protein</fullName>
    </submittedName>
</protein>
<accession>A0A5B7DNF0</accession>
<name>A0A5B7DNF0_PORTR</name>
<organism evidence="2 3">
    <name type="scientific">Portunus trituberculatus</name>
    <name type="common">Swimming crab</name>
    <name type="synonym">Neptunus trituberculatus</name>
    <dbReference type="NCBI Taxonomy" id="210409"/>
    <lineage>
        <taxon>Eukaryota</taxon>
        <taxon>Metazoa</taxon>
        <taxon>Ecdysozoa</taxon>
        <taxon>Arthropoda</taxon>
        <taxon>Crustacea</taxon>
        <taxon>Multicrustacea</taxon>
        <taxon>Malacostraca</taxon>
        <taxon>Eumalacostraca</taxon>
        <taxon>Eucarida</taxon>
        <taxon>Decapoda</taxon>
        <taxon>Pleocyemata</taxon>
        <taxon>Brachyura</taxon>
        <taxon>Eubrachyura</taxon>
        <taxon>Portunoidea</taxon>
        <taxon>Portunidae</taxon>
        <taxon>Portuninae</taxon>
        <taxon>Portunus</taxon>
    </lineage>
</organism>
<comment type="caution">
    <text evidence="2">The sequence shown here is derived from an EMBL/GenBank/DDBJ whole genome shotgun (WGS) entry which is preliminary data.</text>
</comment>
<evidence type="ECO:0000313" key="2">
    <source>
        <dbReference type="EMBL" id="MPC23010.1"/>
    </source>
</evidence>
<sequence>MPLLTSALRFTQPSSQNNEHFLPTQSSYMPKKFSSNNGPFAKHIITPLPL</sequence>
<evidence type="ECO:0000313" key="3">
    <source>
        <dbReference type="Proteomes" id="UP000324222"/>
    </source>
</evidence>
<dbReference type="EMBL" id="VSRR010001154">
    <property type="protein sequence ID" value="MPC23010.1"/>
    <property type="molecule type" value="Genomic_DNA"/>
</dbReference>